<dbReference type="EnsemblMetazoa" id="HelroT191423">
    <property type="protein sequence ID" value="HelroP191423"/>
    <property type="gene ID" value="HelroG191423"/>
</dbReference>
<dbReference type="GeneID" id="20211937"/>
<feature type="transmembrane region" description="Helical" evidence="6">
    <location>
        <begin position="75"/>
        <end position="94"/>
    </location>
</feature>
<dbReference type="GO" id="GO:0016020">
    <property type="term" value="C:membrane"/>
    <property type="evidence" value="ECO:0007669"/>
    <property type="project" value="UniProtKB-SubCell"/>
</dbReference>
<dbReference type="OrthoDB" id="73612at2759"/>
<dbReference type="EMBL" id="AMQM01003904">
    <property type="status" value="NOT_ANNOTATED_CDS"/>
    <property type="molecule type" value="Genomic_DNA"/>
</dbReference>
<dbReference type="InterPro" id="IPR035952">
    <property type="entry name" value="Rhomboid-like_sf"/>
</dbReference>
<evidence type="ECO:0000313" key="9">
    <source>
        <dbReference type="Proteomes" id="UP000015101"/>
    </source>
</evidence>
<feature type="transmembrane region" description="Helical" evidence="6">
    <location>
        <begin position="21"/>
        <end position="43"/>
    </location>
</feature>
<dbReference type="CTD" id="20211937"/>
<evidence type="ECO:0000313" key="7">
    <source>
        <dbReference type="EMBL" id="ESO05249.1"/>
    </source>
</evidence>
<evidence type="ECO:0000256" key="1">
    <source>
        <dbReference type="ARBA" id="ARBA00004141"/>
    </source>
</evidence>
<evidence type="ECO:0000256" key="4">
    <source>
        <dbReference type="ARBA" id="ARBA00023136"/>
    </source>
</evidence>
<dbReference type="OMA" id="EIHFWEV"/>
<dbReference type="eggNOG" id="KOG2890">
    <property type="taxonomic scope" value="Eukaryota"/>
</dbReference>
<dbReference type="FunCoup" id="T1FSZ0">
    <property type="interactions" value="1644"/>
</dbReference>
<reference evidence="8" key="3">
    <citation type="submission" date="2015-06" db="UniProtKB">
        <authorList>
            <consortium name="EnsemblMetazoa"/>
        </authorList>
    </citation>
    <scope>IDENTIFICATION</scope>
</reference>
<keyword evidence="9" id="KW-1185">Reference proteome</keyword>
<reference evidence="7 9" key="2">
    <citation type="journal article" date="2013" name="Nature">
        <title>Insights into bilaterian evolution from three spiralian genomes.</title>
        <authorList>
            <person name="Simakov O."/>
            <person name="Marletaz F."/>
            <person name="Cho S.J."/>
            <person name="Edsinger-Gonzales E."/>
            <person name="Havlak P."/>
            <person name="Hellsten U."/>
            <person name="Kuo D.H."/>
            <person name="Larsson T."/>
            <person name="Lv J."/>
            <person name="Arendt D."/>
            <person name="Savage R."/>
            <person name="Osoegawa K."/>
            <person name="de Jong P."/>
            <person name="Grimwood J."/>
            <person name="Chapman J.A."/>
            <person name="Shapiro H."/>
            <person name="Aerts A."/>
            <person name="Otillar R.P."/>
            <person name="Terry A.Y."/>
            <person name="Boore J.L."/>
            <person name="Grigoriev I.V."/>
            <person name="Lindberg D.R."/>
            <person name="Seaver E.C."/>
            <person name="Weisblat D.A."/>
            <person name="Putnam N.H."/>
            <person name="Rokhsar D.S."/>
        </authorList>
    </citation>
    <scope>NUCLEOTIDE SEQUENCE</scope>
</reference>
<dbReference type="FunFam" id="1.20.1540.10:FF:000004">
    <property type="entry name" value="Transmembrane protein 115"/>
    <property type="match status" value="1"/>
</dbReference>
<dbReference type="Proteomes" id="UP000015101">
    <property type="component" value="Unassembled WGS sequence"/>
</dbReference>
<feature type="transmembrane region" description="Helical" evidence="6">
    <location>
        <begin position="200"/>
        <end position="216"/>
    </location>
</feature>
<keyword evidence="2 6" id="KW-0812">Transmembrane</keyword>
<name>T1FSZ0_HELRO</name>
<dbReference type="KEGG" id="hro:HELRODRAFT_191423"/>
<dbReference type="RefSeq" id="XP_009016564.1">
    <property type="nucleotide sequence ID" value="XM_009018316.1"/>
</dbReference>
<evidence type="ECO:0008006" key="10">
    <source>
        <dbReference type="Google" id="ProtNLM"/>
    </source>
</evidence>
<reference evidence="9" key="1">
    <citation type="submission" date="2012-12" db="EMBL/GenBank/DDBJ databases">
        <authorList>
            <person name="Hellsten U."/>
            <person name="Grimwood J."/>
            <person name="Chapman J.A."/>
            <person name="Shapiro H."/>
            <person name="Aerts A."/>
            <person name="Otillar R.P."/>
            <person name="Terry A.Y."/>
            <person name="Boore J.L."/>
            <person name="Simakov O."/>
            <person name="Marletaz F."/>
            <person name="Cho S.-J."/>
            <person name="Edsinger-Gonzales E."/>
            <person name="Havlak P."/>
            <person name="Kuo D.-H."/>
            <person name="Larsson T."/>
            <person name="Lv J."/>
            <person name="Arendt D."/>
            <person name="Savage R."/>
            <person name="Osoegawa K."/>
            <person name="de Jong P."/>
            <person name="Lindberg D.R."/>
            <person name="Seaver E.C."/>
            <person name="Weisblat D.A."/>
            <person name="Putnam N.H."/>
            <person name="Grigoriev I.V."/>
            <person name="Rokhsar D.S."/>
        </authorList>
    </citation>
    <scope>NUCLEOTIDE SEQUENCE</scope>
</reference>
<dbReference type="Pfam" id="PF08551">
    <property type="entry name" value="DUF1751"/>
    <property type="match status" value="1"/>
</dbReference>
<keyword evidence="4 6" id="KW-0472">Membrane</keyword>
<dbReference type="Gene3D" id="1.20.1540.10">
    <property type="entry name" value="Rhomboid-like"/>
    <property type="match status" value="1"/>
</dbReference>
<comment type="subcellular location">
    <subcellularLocation>
        <location evidence="1">Membrane</location>
        <topology evidence="1">Multi-pass membrane protein</topology>
    </subcellularLocation>
</comment>
<dbReference type="PANTHER" id="PTHR13377:SF3">
    <property type="entry name" value="TRANSMEMBRANE PROTEIN 115"/>
    <property type="match status" value="1"/>
</dbReference>
<organism evidence="8 9">
    <name type="scientific">Helobdella robusta</name>
    <name type="common">Californian leech</name>
    <dbReference type="NCBI Taxonomy" id="6412"/>
    <lineage>
        <taxon>Eukaryota</taxon>
        <taxon>Metazoa</taxon>
        <taxon>Spiralia</taxon>
        <taxon>Lophotrochozoa</taxon>
        <taxon>Annelida</taxon>
        <taxon>Clitellata</taxon>
        <taxon>Hirudinea</taxon>
        <taxon>Rhynchobdellida</taxon>
        <taxon>Glossiphoniidae</taxon>
        <taxon>Helobdella</taxon>
    </lineage>
</organism>
<dbReference type="InParanoid" id="T1FSZ0"/>
<sequence length="369" mass="41515">MTASISNRIYTLIMNEKLSLFNLNVFVKIFCISIFFGHLLSYFKSATDLLAIYPGKLIPPNFDFWTVITYSFIEHHIWMVACNVVVIVMYGKVVEPLWGFVEMIRFYAIVSTSVAVLTTCFYLLQYLFTQDVHLLFDTSVYGMSGYAAGLTVVLKQTMGDQILLSTPLMKIRNRHIPLLAAFIMMLATIVHLILSPQLTLFLFGLFISWIYLRFYQRHKDGTKGDSAEGFSFASFFPDPVSLYVGILSNTIFAVLVKLHLCTNTQRKFEFKAPVVHMNLTGADIHDAERRRQLALKALNERLNKVNALPWPSMEEGTDDGNNATSFKPIDPSPTTLPSSSSSSSSVIKLTGDAVINIQDQQINKSSPIS</sequence>
<dbReference type="STRING" id="6412.T1FSZ0"/>
<dbReference type="EMBL" id="KB096365">
    <property type="protein sequence ID" value="ESO05249.1"/>
    <property type="molecule type" value="Genomic_DNA"/>
</dbReference>
<dbReference type="PANTHER" id="PTHR13377">
    <property type="entry name" value="PLACENTAL PROTEIN 6"/>
    <property type="match status" value="1"/>
</dbReference>
<gene>
    <name evidence="8" type="primary">20211937</name>
    <name evidence="7" type="ORF">HELRODRAFT_191423</name>
</gene>
<accession>T1FSZ0</accession>
<keyword evidence="3 6" id="KW-1133">Transmembrane helix</keyword>
<evidence type="ECO:0000256" key="2">
    <source>
        <dbReference type="ARBA" id="ARBA00022692"/>
    </source>
</evidence>
<protein>
    <recommendedName>
        <fullName evidence="10">Peptidase S54 rhomboid domain-containing protein</fullName>
    </recommendedName>
</protein>
<evidence type="ECO:0000256" key="3">
    <source>
        <dbReference type="ARBA" id="ARBA00022989"/>
    </source>
</evidence>
<feature type="region of interest" description="Disordered" evidence="5">
    <location>
        <begin position="309"/>
        <end position="344"/>
    </location>
</feature>
<dbReference type="HOGENOM" id="CLU_043563_2_0_1"/>
<dbReference type="SMART" id="SM01160">
    <property type="entry name" value="DUF1751"/>
    <property type="match status" value="1"/>
</dbReference>
<dbReference type="InterPro" id="IPR013861">
    <property type="entry name" value="TMEM115/Pdh1/Rbl19"/>
</dbReference>
<dbReference type="SUPFAM" id="SSF144091">
    <property type="entry name" value="Rhomboid-like"/>
    <property type="match status" value="1"/>
</dbReference>
<dbReference type="GO" id="GO:0006890">
    <property type="term" value="P:retrograde vesicle-mediated transport, Golgi to endoplasmic reticulum"/>
    <property type="evidence" value="ECO:0000318"/>
    <property type="project" value="GO_Central"/>
</dbReference>
<feature type="transmembrane region" description="Helical" evidence="6">
    <location>
        <begin position="106"/>
        <end position="128"/>
    </location>
</feature>
<evidence type="ECO:0000256" key="5">
    <source>
        <dbReference type="SAM" id="MobiDB-lite"/>
    </source>
</evidence>
<dbReference type="GO" id="GO:0005794">
    <property type="term" value="C:Golgi apparatus"/>
    <property type="evidence" value="ECO:0000318"/>
    <property type="project" value="GO_Central"/>
</dbReference>
<proteinExistence type="predicted"/>
<dbReference type="AlphaFoldDB" id="T1FSZ0"/>
<evidence type="ECO:0000313" key="8">
    <source>
        <dbReference type="EnsemblMetazoa" id="HelroP191423"/>
    </source>
</evidence>
<evidence type="ECO:0000256" key="6">
    <source>
        <dbReference type="SAM" id="Phobius"/>
    </source>
</evidence>
<feature type="transmembrane region" description="Helical" evidence="6">
    <location>
        <begin position="175"/>
        <end position="194"/>
    </location>
</feature>
<feature type="transmembrane region" description="Helical" evidence="6">
    <location>
        <begin position="134"/>
        <end position="154"/>
    </location>
</feature>